<dbReference type="RefSeq" id="WP_073381267.1">
    <property type="nucleotide sequence ID" value="NZ_FQZK01000015.1"/>
</dbReference>
<proteinExistence type="predicted"/>
<evidence type="ECO:0000259" key="1">
    <source>
        <dbReference type="Pfam" id="PF04149"/>
    </source>
</evidence>
<dbReference type="AlphaFoldDB" id="A0A1M6QGJ7"/>
<dbReference type="STRING" id="758803.SAMN05421803_11546"/>
<sequence length="61" mass="6573">MGNLTFRKSSYSGGSNNCVEVAESAAGAAMRDTKHRDLGTLTFPTREWRALLGASKLQEPS</sequence>
<evidence type="ECO:0000313" key="3">
    <source>
        <dbReference type="Proteomes" id="UP000184452"/>
    </source>
</evidence>
<protein>
    <recommendedName>
        <fullName evidence="1">DUF397 domain-containing protein</fullName>
    </recommendedName>
</protein>
<dbReference type="EMBL" id="FQZK01000015">
    <property type="protein sequence ID" value="SHK19193.1"/>
    <property type="molecule type" value="Genomic_DNA"/>
</dbReference>
<reference evidence="2 3" key="1">
    <citation type="submission" date="2016-11" db="EMBL/GenBank/DDBJ databases">
        <authorList>
            <person name="Jaros S."/>
            <person name="Januszkiewicz K."/>
            <person name="Wedrychowicz H."/>
        </authorList>
    </citation>
    <scope>NUCLEOTIDE SEQUENCE [LARGE SCALE GENOMIC DNA]</scope>
    <source>
        <strain evidence="2 3">CGMCC 4.5723</strain>
    </source>
</reference>
<dbReference type="InterPro" id="IPR007278">
    <property type="entry name" value="DUF397"/>
</dbReference>
<evidence type="ECO:0000313" key="2">
    <source>
        <dbReference type="EMBL" id="SHK19193.1"/>
    </source>
</evidence>
<dbReference type="OrthoDB" id="3540894at2"/>
<keyword evidence="3" id="KW-1185">Reference proteome</keyword>
<feature type="domain" description="DUF397" evidence="1">
    <location>
        <begin position="5"/>
        <end position="54"/>
    </location>
</feature>
<organism evidence="2 3">
    <name type="scientific">Nocardiopsis flavescens</name>
    <dbReference type="NCBI Taxonomy" id="758803"/>
    <lineage>
        <taxon>Bacteria</taxon>
        <taxon>Bacillati</taxon>
        <taxon>Actinomycetota</taxon>
        <taxon>Actinomycetes</taxon>
        <taxon>Streptosporangiales</taxon>
        <taxon>Nocardiopsidaceae</taxon>
        <taxon>Nocardiopsis</taxon>
    </lineage>
</organism>
<accession>A0A1M6QGJ7</accession>
<dbReference type="Proteomes" id="UP000184452">
    <property type="component" value="Unassembled WGS sequence"/>
</dbReference>
<gene>
    <name evidence="2" type="ORF">SAMN05421803_11546</name>
</gene>
<dbReference type="Pfam" id="PF04149">
    <property type="entry name" value="DUF397"/>
    <property type="match status" value="1"/>
</dbReference>
<name>A0A1M6QGJ7_9ACTN</name>